<dbReference type="EMBL" id="BSDO01000013">
    <property type="protein sequence ID" value="GLI25292.1"/>
    <property type="molecule type" value="Genomic_DNA"/>
</dbReference>
<accession>A0A9W6FP89</accession>
<reference evidence="1" key="1">
    <citation type="submission" date="2022-12" db="EMBL/GenBank/DDBJ databases">
        <title>Reference genome sequencing for broad-spectrum identification of bacterial and archaeal isolates by mass spectrometry.</title>
        <authorList>
            <person name="Sekiguchi Y."/>
            <person name="Tourlousse D.M."/>
        </authorList>
    </citation>
    <scope>NUCLEOTIDE SEQUENCE</scope>
    <source>
        <strain evidence="1">301</strain>
    </source>
</reference>
<dbReference type="Proteomes" id="UP001144397">
    <property type="component" value="Unassembled WGS sequence"/>
</dbReference>
<protein>
    <recommendedName>
        <fullName evidence="3">Helix-turn-helix domain-containing protein</fullName>
    </recommendedName>
</protein>
<sequence>MSHPRIRLYIAGANIKWRLNMTEENGHGALSVLQFCKWAGIGRSLAYKEIESGQLKIKKVGRRTLVTMDAARDWLHALPGGAG</sequence>
<dbReference type="AlphaFoldDB" id="A0A9W6FP89"/>
<evidence type="ECO:0000313" key="1">
    <source>
        <dbReference type="EMBL" id="GLI25292.1"/>
    </source>
</evidence>
<organism evidence="1 2">
    <name type="scientific">Xanthobacter flavus</name>
    <dbReference type="NCBI Taxonomy" id="281"/>
    <lineage>
        <taxon>Bacteria</taxon>
        <taxon>Pseudomonadati</taxon>
        <taxon>Pseudomonadota</taxon>
        <taxon>Alphaproteobacteria</taxon>
        <taxon>Hyphomicrobiales</taxon>
        <taxon>Xanthobacteraceae</taxon>
        <taxon>Xanthobacter</taxon>
    </lineage>
</organism>
<name>A0A9W6FP89_XANFL</name>
<comment type="caution">
    <text evidence="1">The sequence shown here is derived from an EMBL/GenBank/DDBJ whole genome shotgun (WGS) entry which is preliminary data.</text>
</comment>
<gene>
    <name evidence="1" type="ORF">XFLAVUS301_49660</name>
</gene>
<proteinExistence type="predicted"/>
<evidence type="ECO:0008006" key="3">
    <source>
        <dbReference type="Google" id="ProtNLM"/>
    </source>
</evidence>
<evidence type="ECO:0000313" key="2">
    <source>
        <dbReference type="Proteomes" id="UP001144397"/>
    </source>
</evidence>